<dbReference type="EC" id="2.7.1.156" evidence="14"/>
<evidence type="ECO:0000256" key="5">
    <source>
        <dbReference type="ARBA" id="ARBA00004692"/>
    </source>
</evidence>
<evidence type="ECO:0000313" key="18">
    <source>
        <dbReference type="Proteomes" id="UP000535937"/>
    </source>
</evidence>
<feature type="active site" description="GMP-histidine intermediate" evidence="15">
    <location>
        <position position="51"/>
    </location>
</feature>
<accession>A0A7W4WBK4</accession>
<comment type="pathway">
    <text evidence="5 14">Cofactor biosynthesis; adenosylcobalamin biosynthesis; adenosylcobalamin from cob(II)yrinate a,c-diamide: step 6/7.</text>
</comment>
<keyword evidence="10 14" id="KW-0547">Nucleotide-binding</keyword>
<dbReference type="EC" id="2.7.7.62" evidence="14"/>
<dbReference type="CDD" id="cd00544">
    <property type="entry name" value="CobU"/>
    <property type="match status" value="1"/>
</dbReference>
<dbReference type="NCBIfam" id="NF004469">
    <property type="entry name" value="PRK05800.1"/>
    <property type="match status" value="1"/>
</dbReference>
<feature type="binding site" evidence="16">
    <location>
        <begin position="52"/>
        <end position="55"/>
    </location>
    <ligand>
        <name>GTP</name>
        <dbReference type="ChEBI" id="CHEBI:37565"/>
    </ligand>
</feature>
<evidence type="ECO:0000256" key="3">
    <source>
        <dbReference type="ARBA" id="ARBA00001522"/>
    </source>
</evidence>
<dbReference type="Gene3D" id="3.40.50.300">
    <property type="entry name" value="P-loop containing nucleotide triphosphate hydrolases"/>
    <property type="match status" value="1"/>
</dbReference>
<dbReference type="AlphaFoldDB" id="A0A7W4WBK4"/>
<evidence type="ECO:0000256" key="1">
    <source>
        <dbReference type="ARBA" id="ARBA00000312"/>
    </source>
</evidence>
<dbReference type="EMBL" id="JACHWZ010000005">
    <property type="protein sequence ID" value="MBB3060546.1"/>
    <property type="molecule type" value="Genomic_DNA"/>
</dbReference>
<name>A0A7W4WBK4_9GAMM</name>
<keyword evidence="17" id="KW-0548">Nucleotidyltransferase</keyword>
<evidence type="ECO:0000256" key="16">
    <source>
        <dbReference type="PIRSR" id="PIRSR006135-2"/>
    </source>
</evidence>
<dbReference type="PANTHER" id="PTHR34848">
    <property type="match status" value="1"/>
</dbReference>
<dbReference type="UniPathway" id="UPA00148">
    <property type="reaction ID" value="UER00236"/>
</dbReference>
<keyword evidence="11 14" id="KW-0418">Kinase</keyword>
<comment type="similarity">
    <text evidence="7 14">Belongs to the CobU/CobP family.</text>
</comment>
<evidence type="ECO:0000313" key="17">
    <source>
        <dbReference type="EMBL" id="MBB3060546.1"/>
    </source>
</evidence>
<dbReference type="PIRSF" id="PIRSF006135">
    <property type="entry name" value="CobU"/>
    <property type="match status" value="1"/>
</dbReference>
<dbReference type="SUPFAM" id="SSF52540">
    <property type="entry name" value="P-loop containing nucleoside triphosphate hydrolases"/>
    <property type="match status" value="1"/>
</dbReference>
<dbReference type="GO" id="GO:0043752">
    <property type="term" value="F:adenosylcobinamide kinase activity"/>
    <property type="evidence" value="ECO:0007669"/>
    <property type="project" value="UniProtKB-EC"/>
</dbReference>
<dbReference type="PANTHER" id="PTHR34848:SF1">
    <property type="entry name" value="BIFUNCTIONAL ADENOSYLCOBALAMIN BIOSYNTHESIS PROTEIN COBU"/>
    <property type="match status" value="1"/>
</dbReference>
<comment type="catalytic activity">
    <reaction evidence="1 14">
        <text>adenosylcob(III)inamide + ATP = adenosylcob(III)inamide phosphate + ADP + H(+)</text>
        <dbReference type="Rhea" id="RHEA:15769"/>
        <dbReference type="ChEBI" id="CHEBI:2480"/>
        <dbReference type="ChEBI" id="CHEBI:15378"/>
        <dbReference type="ChEBI" id="CHEBI:30616"/>
        <dbReference type="ChEBI" id="CHEBI:58502"/>
        <dbReference type="ChEBI" id="CHEBI:456216"/>
        <dbReference type="EC" id="2.7.1.156"/>
    </reaction>
</comment>
<evidence type="ECO:0000256" key="15">
    <source>
        <dbReference type="PIRSR" id="PIRSR006135-1"/>
    </source>
</evidence>
<evidence type="ECO:0000256" key="11">
    <source>
        <dbReference type="ARBA" id="ARBA00022777"/>
    </source>
</evidence>
<dbReference type="GO" id="GO:0008820">
    <property type="term" value="F:cobinamide phosphate guanylyltransferase activity"/>
    <property type="evidence" value="ECO:0007669"/>
    <property type="project" value="UniProtKB-UniRule"/>
</dbReference>
<proteinExistence type="inferred from homology"/>
<dbReference type="GO" id="GO:0005524">
    <property type="term" value="F:ATP binding"/>
    <property type="evidence" value="ECO:0007669"/>
    <property type="project" value="UniProtKB-UniRule"/>
</dbReference>
<gene>
    <name evidence="17" type="ORF">FHS09_001365</name>
</gene>
<dbReference type="RefSeq" id="WP_183458023.1">
    <property type="nucleotide sequence ID" value="NZ_JACHWZ010000005.1"/>
</dbReference>
<comment type="pathway">
    <text evidence="6 14">Cofactor biosynthesis; adenosylcobalamin biosynthesis; adenosylcobalamin from cob(II)yrinate a,c-diamide: step 5/7.</text>
</comment>
<evidence type="ECO:0000256" key="9">
    <source>
        <dbReference type="ARBA" id="ARBA00022679"/>
    </source>
</evidence>
<evidence type="ECO:0000256" key="10">
    <source>
        <dbReference type="ARBA" id="ARBA00022741"/>
    </source>
</evidence>
<dbReference type="InterPro" id="IPR027417">
    <property type="entry name" value="P-loop_NTPase"/>
</dbReference>
<feature type="binding site" evidence="16">
    <location>
        <begin position="6"/>
        <end position="13"/>
    </location>
    <ligand>
        <name>GTP</name>
        <dbReference type="ChEBI" id="CHEBI:37565"/>
    </ligand>
</feature>
<dbReference type="InterPro" id="IPR003203">
    <property type="entry name" value="CobU/CobP"/>
</dbReference>
<keyword evidence="13 14" id="KW-0342">GTP-binding</keyword>
<keyword evidence="18" id="KW-1185">Reference proteome</keyword>
<evidence type="ECO:0000256" key="4">
    <source>
        <dbReference type="ARBA" id="ARBA00003889"/>
    </source>
</evidence>
<sequence length="175" mass="19426">MQLILGGARSGKSRYAQERVEALGEEGDKKLIFLATAEARDGEMQKRIVKHRDDRGQRWQTCEEPLHLARALARISAPDTWVLVDCLTLWISNCLHAGCWEKERGQLLAEVDRRLATGTAPNWLFVSNEVGSGVVPLGQLSREFVDASGWLHQALAERCDQVTLVVAGLPLQLKG</sequence>
<feature type="binding site" evidence="16">
    <location>
        <begin position="35"/>
        <end position="37"/>
    </location>
    <ligand>
        <name>GTP</name>
        <dbReference type="ChEBI" id="CHEBI:37565"/>
    </ligand>
</feature>
<comment type="catalytic activity">
    <reaction evidence="2 14">
        <text>adenosylcob(III)inamide phosphate + GTP + H(+) = adenosylcob(III)inamide-GDP + diphosphate</text>
        <dbReference type="Rhea" id="RHEA:22712"/>
        <dbReference type="ChEBI" id="CHEBI:15378"/>
        <dbReference type="ChEBI" id="CHEBI:33019"/>
        <dbReference type="ChEBI" id="CHEBI:37565"/>
        <dbReference type="ChEBI" id="CHEBI:58502"/>
        <dbReference type="ChEBI" id="CHEBI:60487"/>
        <dbReference type="EC" id="2.7.7.62"/>
    </reaction>
</comment>
<dbReference type="Pfam" id="PF02283">
    <property type="entry name" value="CobU"/>
    <property type="match status" value="1"/>
</dbReference>
<dbReference type="GO" id="GO:0009236">
    <property type="term" value="P:cobalamin biosynthetic process"/>
    <property type="evidence" value="ECO:0007669"/>
    <property type="project" value="UniProtKB-UniRule"/>
</dbReference>
<evidence type="ECO:0000256" key="8">
    <source>
        <dbReference type="ARBA" id="ARBA00022573"/>
    </source>
</evidence>
<keyword evidence="12 14" id="KW-0067">ATP-binding</keyword>
<organism evidence="17 18">
    <name type="scientific">Microbulbifer rhizosphaerae</name>
    <dbReference type="NCBI Taxonomy" id="1562603"/>
    <lineage>
        <taxon>Bacteria</taxon>
        <taxon>Pseudomonadati</taxon>
        <taxon>Pseudomonadota</taxon>
        <taxon>Gammaproteobacteria</taxon>
        <taxon>Cellvibrionales</taxon>
        <taxon>Microbulbiferaceae</taxon>
        <taxon>Microbulbifer</taxon>
    </lineage>
</organism>
<protein>
    <recommendedName>
        <fullName evidence="14">Bifunctional adenosylcobalamin biosynthesis protein</fullName>
        <ecNumber evidence="14">2.7.1.156</ecNumber>
        <ecNumber evidence="14">2.7.7.62</ecNumber>
    </recommendedName>
</protein>
<dbReference type="GO" id="GO:0005525">
    <property type="term" value="F:GTP binding"/>
    <property type="evidence" value="ECO:0007669"/>
    <property type="project" value="UniProtKB-UniRule"/>
</dbReference>
<keyword evidence="9 14" id="KW-0808">Transferase</keyword>
<feature type="binding site" evidence="16">
    <location>
        <position position="63"/>
    </location>
    <ligand>
        <name>GTP</name>
        <dbReference type="ChEBI" id="CHEBI:37565"/>
    </ligand>
</feature>
<keyword evidence="8 14" id="KW-0169">Cobalamin biosynthesis</keyword>
<evidence type="ECO:0000256" key="12">
    <source>
        <dbReference type="ARBA" id="ARBA00022840"/>
    </source>
</evidence>
<feature type="binding site" evidence="16">
    <location>
        <position position="85"/>
    </location>
    <ligand>
        <name>GTP</name>
        <dbReference type="ChEBI" id="CHEBI:37565"/>
    </ligand>
</feature>
<comment type="function">
    <text evidence="4 14">Catalyzes ATP-dependent phosphorylation of adenosylcobinamide and addition of GMP to adenosylcobinamide phosphate.</text>
</comment>
<evidence type="ECO:0000256" key="7">
    <source>
        <dbReference type="ARBA" id="ARBA00007490"/>
    </source>
</evidence>
<dbReference type="Proteomes" id="UP000535937">
    <property type="component" value="Unassembled WGS sequence"/>
</dbReference>
<evidence type="ECO:0000256" key="14">
    <source>
        <dbReference type="PIRNR" id="PIRNR006135"/>
    </source>
</evidence>
<reference evidence="17 18" key="1">
    <citation type="submission" date="2020-08" db="EMBL/GenBank/DDBJ databases">
        <title>Genomic Encyclopedia of Type Strains, Phase III (KMG-III): the genomes of soil and plant-associated and newly described type strains.</title>
        <authorList>
            <person name="Whitman W."/>
        </authorList>
    </citation>
    <scope>NUCLEOTIDE SEQUENCE [LARGE SCALE GENOMIC DNA]</scope>
    <source>
        <strain evidence="17 18">CECT 8799</strain>
    </source>
</reference>
<evidence type="ECO:0000256" key="2">
    <source>
        <dbReference type="ARBA" id="ARBA00000711"/>
    </source>
</evidence>
<evidence type="ECO:0000256" key="6">
    <source>
        <dbReference type="ARBA" id="ARBA00005159"/>
    </source>
</evidence>
<comment type="catalytic activity">
    <reaction evidence="3">
        <text>adenosylcob(III)inamide + GTP = adenosylcob(III)inamide phosphate + GDP + H(+)</text>
        <dbReference type="Rhea" id="RHEA:15765"/>
        <dbReference type="ChEBI" id="CHEBI:2480"/>
        <dbReference type="ChEBI" id="CHEBI:15378"/>
        <dbReference type="ChEBI" id="CHEBI:37565"/>
        <dbReference type="ChEBI" id="CHEBI:58189"/>
        <dbReference type="ChEBI" id="CHEBI:58502"/>
        <dbReference type="EC" id="2.7.1.156"/>
    </reaction>
</comment>
<evidence type="ECO:0000256" key="13">
    <source>
        <dbReference type="ARBA" id="ARBA00023134"/>
    </source>
</evidence>
<comment type="caution">
    <text evidence="17">The sequence shown here is derived from an EMBL/GenBank/DDBJ whole genome shotgun (WGS) entry which is preliminary data.</text>
</comment>